<evidence type="ECO:0000256" key="1">
    <source>
        <dbReference type="ARBA" id="ARBA00007637"/>
    </source>
</evidence>
<dbReference type="PANTHER" id="PTHR43103">
    <property type="entry name" value="NUCLEOSIDE-DIPHOSPHATE-SUGAR EPIMERASE"/>
    <property type="match status" value="1"/>
</dbReference>
<keyword evidence="2" id="KW-0560">Oxidoreductase</keyword>
<evidence type="ECO:0000256" key="2">
    <source>
        <dbReference type="ARBA" id="ARBA00023002"/>
    </source>
</evidence>
<dbReference type="Proteomes" id="UP000279259">
    <property type="component" value="Unassembled WGS sequence"/>
</dbReference>
<keyword evidence="3" id="KW-0520">NAD</keyword>
<protein>
    <recommendedName>
        <fullName evidence="4">NAD-dependent epimerase/dehydratase domain-containing protein</fullName>
    </recommendedName>
</protein>
<feature type="domain" description="NAD-dependent epimerase/dehydratase" evidence="4">
    <location>
        <begin position="3"/>
        <end position="183"/>
    </location>
</feature>
<keyword evidence="6" id="KW-1185">Reference proteome</keyword>
<dbReference type="SUPFAM" id="SSF51735">
    <property type="entry name" value="NAD(P)-binding Rossmann-fold domains"/>
    <property type="match status" value="1"/>
</dbReference>
<dbReference type="STRING" id="1890683.A0A427YS22"/>
<evidence type="ECO:0000256" key="3">
    <source>
        <dbReference type="ARBA" id="ARBA00023027"/>
    </source>
</evidence>
<accession>A0A427YS22</accession>
<dbReference type="PANTHER" id="PTHR43103:SF5">
    <property type="entry name" value="4-EPIMERASE, PUTATIVE (AFU_ORTHOLOGUE AFUA_7G00360)-RELATED"/>
    <property type="match status" value="1"/>
</dbReference>
<dbReference type="InterPro" id="IPR001509">
    <property type="entry name" value="Epimerase_deHydtase"/>
</dbReference>
<dbReference type="OrthoDB" id="202470at2759"/>
<proteinExistence type="inferred from homology"/>
<dbReference type="Pfam" id="PF01370">
    <property type="entry name" value="Epimerase"/>
    <property type="match status" value="1"/>
</dbReference>
<comment type="similarity">
    <text evidence="1">Belongs to the NAD(P)-dependent epimerase/dehydratase family.</text>
</comment>
<gene>
    <name evidence="5" type="ORF">EHS25_006580</name>
</gene>
<evidence type="ECO:0000259" key="4">
    <source>
        <dbReference type="Pfam" id="PF01370"/>
    </source>
</evidence>
<comment type="caution">
    <text evidence="5">The sequence shown here is derived from an EMBL/GenBank/DDBJ whole genome shotgun (WGS) entry which is preliminary data.</text>
</comment>
<evidence type="ECO:0000313" key="6">
    <source>
        <dbReference type="Proteomes" id="UP000279259"/>
    </source>
</evidence>
<name>A0A427YS22_9TREE</name>
<dbReference type="GO" id="GO:0016491">
    <property type="term" value="F:oxidoreductase activity"/>
    <property type="evidence" value="ECO:0007669"/>
    <property type="project" value="UniProtKB-KW"/>
</dbReference>
<dbReference type="AlphaFoldDB" id="A0A427YS22"/>
<sequence length="307" mass="33947">MHILLTGSSGSVGSGVLLHLLEQNHTVVALDIVPLPERLLSQIPASSSSRLTTHVMDLCDFKPLDELFSSSKPFDGVIHLSAIPHPIGSDPRTVHNNNVTSSYNVLTTAVMYGVKRIVQASSVNAIGLTYTPEGLQRFEALPLTEESPFVEMDSYALSKHVCELQAASLCRVHPDLRIASLRFHMVRPDYASSWPDADPTSLYSWVSLDACARACLQGITSTGWTGAEAFNIVAPEICWEGGLTKDSRRKQGEPEVELLGTLEVLESQWKGRYDLGKLNKGWWEGRPRRALWDCSKAERLLGWKHDI</sequence>
<dbReference type="Gene3D" id="3.40.50.720">
    <property type="entry name" value="NAD(P)-binding Rossmann-like Domain"/>
    <property type="match status" value="1"/>
</dbReference>
<evidence type="ECO:0000313" key="5">
    <source>
        <dbReference type="EMBL" id="RSH93928.1"/>
    </source>
</evidence>
<dbReference type="EMBL" id="RSCD01000003">
    <property type="protein sequence ID" value="RSH93928.1"/>
    <property type="molecule type" value="Genomic_DNA"/>
</dbReference>
<dbReference type="InterPro" id="IPR036291">
    <property type="entry name" value="NAD(P)-bd_dom_sf"/>
</dbReference>
<reference evidence="5 6" key="1">
    <citation type="submission" date="2018-11" db="EMBL/GenBank/DDBJ databases">
        <title>Genome sequence of Saitozyma podzolica DSM 27192.</title>
        <authorList>
            <person name="Aliyu H."/>
            <person name="Gorte O."/>
            <person name="Ochsenreither K."/>
        </authorList>
    </citation>
    <scope>NUCLEOTIDE SEQUENCE [LARGE SCALE GENOMIC DNA]</scope>
    <source>
        <strain evidence="5 6">DSM 27192</strain>
    </source>
</reference>
<organism evidence="5 6">
    <name type="scientific">Saitozyma podzolica</name>
    <dbReference type="NCBI Taxonomy" id="1890683"/>
    <lineage>
        <taxon>Eukaryota</taxon>
        <taxon>Fungi</taxon>
        <taxon>Dikarya</taxon>
        <taxon>Basidiomycota</taxon>
        <taxon>Agaricomycotina</taxon>
        <taxon>Tremellomycetes</taxon>
        <taxon>Tremellales</taxon>
        <taxon>Trimorphomycetaceae</taxon>
        <taxon>Saitozyma</taxon>
    </lineage>
</organism>